<feature type="zinc finger region" description="C3H1-type" evidence="5">
    <location>
        <begin position="303"/>
        <end position="331"/>
    </location>
</feature>
<dbReference type="SUPFAM" id="SSF53098">
    <property type="entry name" value="Ribonuclease H-like"/>
    <property type="match status" value="1"/>
</dbReference>
<evidence type="ECO:0000256" key="4">
    <source>
        <dbReference type="ARBA" id="ARBA00022833"/>
    </source>
</evidence>
<comment type="similarity">
    <text evidence="1">Belongs to the CAF1 family.</text>
</comment>
<feature type="region of interest" description="Disordered" evidence="6">
    <location>
        <begin position="274"/>
        <end position="298"/>
    </location>
</feature>
<evidence type="ECO:0000256" key="3">
    <source>
        <dbReference type="ARBA" id="ARBA00022771"/>
    </source>
</evidence>
<dbReference type="Gene3D" id="3.30.420.10">
    <property type="entry name" value="Ribonuclease H-like superfamily/Ribonuclease H"/>
    <property type="match status" value="1"/>
</dbReference>
<dbReference type="Pfam" id="PF04857">
    <property type="entry name" value="CAF1"/>
    <property type="match status" value="2"/>
</dbReference>
<keyword evidence="3 5" id="KW-0863">Zinc-finger</keyword>
<dbReference type="PANTHER" id="PTHR15092:SF37">
    <property type="entry name" value="TARGET OF EGR1 PROTEIN 1"/>
    <property type="match status" value="1"/>
</dbReference>
<evidence type="ECO:0000256" key="6">
    <source>
        <dbReference type="SAM" id="MobiDB-lite"/>
    </source>
</evidence>
<dbReference type="GO" id="GO:0015030">
    <property type="term" value="C:Cajal body"/>
    <property type="evidence" value="ECO:0007669"/>
    <property type="project" value="TreeGrafter"/>
</dbReference>
<dbReference type="InterPro" id="IPR012337">
    <property type="entry name" value="RNaseH-like_sf"/>
</dbReference>
<reference evidence="8 9" key="1">
    <citation type="submission" date="2016-07" db="EMBL/GenBank/DDBJ databases">
        <title>Pervasive Adenine N6-methylation of Active Genes in Fungi.</title>
        <authorList>
            <consortium name="DOE Joint Genome Institute"/>
            <person name="Mondo S.J."/>
            <person name="Dannebaum R.O."/>
            <person name="Kuo R.C."/>
            <person name="Labutti K."/>
            <person name="Haridas S."/>
            <person name="Kuo A."/>
            <person name="Salamov A."/>
            <person name="Ahrendt S.R."/>
            <person name="Lipzen A."/>
            <person name="Sullivan W."/>
            <person name="Andreopoulos W.B."/>
            <person name="Clum A."/>
            <person name="Lindquist E."/>
            <person name="Daum C."/>
            <person name="Ramamoorthy G.K."/>
            <person name="Gryganskyi A."/>
            <person name="Culley D."/>
            <person name="Magnuson J.K."/>
            <person name="James T.Y."/>
            <person name="O'Malley M.A."/>
            <person name="Stajich J.E."/>
            <person name="Spatafora J.W."/>
            <person name="Visel A."/>
            <person name="Grigoriev I.V."/>
        </authorList>
    </citation>
    <scope>NUCLEOTIDE SEQUENCE [LARGE SCALE GENOMIC DNA]</scope>
    <source>
        <strain evidence="8 9">NRRL 3301</strain>
    </source>
</reference>
<dbReference type="InterPro" id="IPR036855">
    <property type="entry name" value="Znf_CCCH_sf"/>
</dbReference>
<gene>
    <name evidence="8" type="ORF">DM01DRAFT_1337869</name>
</gene>
<dbReference type="InterPro" id="IPR006941">
    <property type="entry name" value="RNase_CAF1"/>
</dbReference>
<proteinExistence type="inferred from homology"/>
<comment type="caution">
    <text evidence="8">The sequence shown here is derived from an EMBL/GenBank/DDBJ whole genome shotgun (WGS) entry which is preliminary data.</text>
</comment>
<protein>
    <submittedName>
        <fullName evidence="8">Ribonuclease CAF1</fullName>
    </submittedName>
</protein>
<name>A0A1X2GBY3_9FUNG</name>
<dbReference type="PROSITE" id="PS50103">
    <property type="entry name" value="ZF_C3H1"/>
    <property type="match status" value="1"/>
</dbReference>
<dbReference type="SUPFAM" id="SSF90229">
    <property type="entry name" value="CCCH zinc finger"/>
    <property type="match status" value="1"/>
</dbReference>
<keyword evidence="9" id="KW-1185">Reference proteome</keyword>
<dbReference type="InterPro" id="IPR000571">
    <property type="entry name" value="Znf_CCCH"/>
</dbReference>
<evidence type="ECO:0000259" key="7">
    <source>
        <dbReference type="PROSITE" id="PS50103"/>
    </source>
</evidence>
<keyword evidence="2 5" id="KW-0479">Metal-binding</keyword>
<sequence>MSVSYTEVTNDNFASLLDPLLAAIAEADYIAFDSEFSGFCSKITKHMEQRYVELCQVIQTHSLFSFGLTLISRKNKTDKKNRTRFDVTNVEFLTSNQNTFQVDPKNMRFLAESGLDFGRIFRVGIPFHDGSLLDLTSYGDDPDHPTLLIRRFWFSVLKIVHDKKIPLVVHNGLLDVMYLYQSFFATLPAKLGTFVADLDLMFPGGFYDTKYLSTAVAGEQVSYLAYVYGKCLRLGQPLLKIKTKPSLAPADPTDAPASSFAVDLSGLLAPIPANPCRPTTTESASKKRRKRAAANTSNTQAKKTKLDICSQYASHGYCRLGNGCPMTHDMDRILDRDLGTTDSTTAKVQANDNDDLADPPMSSAKRLHSSHFDAYMTAYAFCYFITTLPEQDVQDALNKINLMRLDIPLRIMPSHYSSPSQSWQRLKSFLWP</sequence>
<dbReference type="InterPro" id="IPR051181">
    <property type="entry name" value="CAF1_poly(A)_ribonucleases"/>
</dbReference>
<dbReference type="GO" id="GO:0000175">
    <property type="term" value="F:3'-5'-RNA exonuclease activity"/>
    <property type="evidence" value="ECO:0007669"/>
    <property type="project" value="TreeGrafter"/>
</dbReference>
<evidence type="ECO:0000313" key="8">
    <source>
        <dbReference type="EMBL" id="ORX50206.1"/>
    </source>
</evidence>
<dbReference type="AlphaFoldDB" id="A0A1X2GBY3"/>
<accession>A0A1X2GBY3</accession>
<dbReference type="GO" id="GO:0034472">
    <property type="term" value="P:snRNA 3'-end processing"/>
    <property type="evidence" value="ECO:0007669"/>
    <property type="project" value="TreeGrafter"/>
</dbReference>
<feature type="domain" description="C3H1-type" evidence="7">
    <location>
        <begin position="303"/>
        <end position="331"/>
    </location>
</feature>
<dbReference type="OrthoDB" id="414075at2759"/>
<keyword evidence="4 5" id="KW-0862">Zinc</keyword>
<dbReference type="Proteomes" id="UP000242146">
    <property type="component" value="Unassembled WGS sequence"/>
</dbReference>
<evidence type="ECO:0000313" key="9">
    <source>
        <dbReference type="Proteomes" id="UP000242146"/>
    </source>
</evidence>
<dbReference type="GO" id="GO:0008270">
    <property type="term" value="F:zinc ion binding"/>
    <property type="evidence" value="ECO:0007669"/>
    <property type="project" value="UniProtKB-KW"/>
</dbReference>
<dbReference type="STRING" id="101127.A0A1X2GBY3"/>
<evidence type="ECO:0000256" key="5">
    <source>
        <dbReference type="PROSITE-ProRule" id="PRU00723"/>
    </source>
</evidence>
<evidence type="ECO:0000256" key="1">
    <source>
        <dbReference type="ARBA" id="ARBA00008372"/>
    </source>
</evidence>
<dbReference type="EMBL" id="MCGT01000024">
    <property type="protein sequence ID" value="ORX50206.1"/>
    <property type="molecule type" value="Genomic_DNA"/>
</dbReference>
<dbReference type="GO" id="GO:0017069">
    <property type="term" value="F:snRNA binding"/>
    <property type="evidence" value="ECO:0007669"/>
    <property type="project" value="TreeGrafter"/>
</dbReference>
<dbReference type="InterPro" id="IPR036397">
    <property type="entry name" value="RNaseH_sf"/>
</dbReference>
<dbReference type="PANTHER" id="PTHR15092">
    <property type="entry name" value="POLY A -SPECIFIC RIBONUCLEASE/TARGET OF EGR1, MEMBER 1"/>
    <property type="match status" value="1"/>
</dbReference>
<organism evidence="8 9">
    <name type="scientific">Hesseltinella vesiculosa</name>
    <dbReference type="NCBI Taxonomy" id="101127"/>
    <lineage>
        <taxon>Eukaryota</taxon>
        <taxon>Fungi</taxon>
        <taxon>Fungi incertae sedis</taxon>
        <taxon>Mucoromycota</taxon>
        <taxon>Mucoromycotina</taxon>
        <taxon>Mucoromycetes</taxon>
        <taxon>Mucorales</taxon>
        <taxon>Cunninghamellaceae</taxon>
        <taxon>Hesseltinella</taxon>
    </lineage>
</organism>
<evidence type="ECO:0000256" key="2">
    <source>
        <dbReference type="ARBA" id="ARBA00022723"/>
    </source>
</evidence>